<name>A0A841FC47_9ACTN</name>
<comment type="caution">
    <text evidence="5">The sequence shown here is derived from an EMBL/GenBank/DDBJ whole genome shotgun (WGS) entry which is preliminary data.</text>
</comment>
<dbReference type="Gene3D" id="3.40.50.720">
    <property type="entry name" value="NAD(P)-binding Rossmann-like Domain"/>
    <property type="match status" value="1"/>
</dbReference>
<dbReference type="NCBIfam" id="NF006073">
    <property type="entry name" value="PRK08219.1"/>
    <property type="match status" value="1"/>
</dbReference>
<dbReference type="PROSITE" id="PS00061">
    <property type="entry name" value="ADH_SHORT"/>
    <property type="match status" value="1"/>
</dbReference>
<evidence type="ECO:0000313" key="5">
    <source>
        <dbReference type="EMBL" id="MBB6032573.1"/>
    </source>
</evidence>
<dbReference type="PRINTS" id="PR00081">
    <property type="entry name" value="GDHRDH"/>
</dbReference>
<evidence type="ECO:0000256" key="3">
    <source>
        <dbReference type="RuleBase" id="RU000363"/>
    </source>
</evidence>
<accession>A0A841FC47</accession>
<proteinExistence type="inferred from homology"/>
<comment type="similarity">
    <text evidence="1 3">Belongs to the short-chain dehydrogenases/reductases (SDR) family.</text>
</comment>
<dbReference type="InterPro" id="IPR057326">
    <property type="entry name" value="KR_dom"/>
</dbReference>
<gene>
    <name evidence="5" type="ORF">HNR73_000415</name>
</gene>
<evidence type="ECO:0000256" key="1">
    <source>
        <dbReference type="ARBA" id="ARBA00006484"/>
    </source>
</evidence>
<dbReference type="InterPro" id="IPR002347">
    <property type="entry name" value="SDR_fam"/>
</dbReference>
<dbReference type="AlphaFoldDB" id="A0A841FC47"/>
<evidence type="ECO:0000313" key="6">
    <source>
        <dbReference type="Proteomes" id="UP000548476"/>
    </source>
</evidence>
<dbReference type="EMBL" id="JACHGT010000001">
    <property type="protein sequence ID" value="MBB6032573.1"/>
    <property type="molecule type" value="Genomic_DNA"/>
</dbReference>
<dbReference type="GO" id="GO:0016020">
    <property type="term" value="C:membrane"/>
    <property type="evidence" value="ECO:0007669"/>
    <property type="project" value="TreeGrafter"/>
</dbReference>
<sequence>MSTIMVTGASRGIGAELTGILTARGDRVLALVRDPAGLPEGAEAIVADLADPARLASALPAVGHLDALVHCAGISDPGPVDGIGVELWQRELNVNLVAPAELTRILLPALRSARGQVVFVNSGAGLSTGPLWAAYGASKAGLKSLADALRAEETGVVRVSTVYPGNTDTDMQRQLRAELQADYDPSRATSAATVAATIAQVLDMPADAMVVDLRMVPPNPIPHPTRMPGR</sequence>
<dbReference type="PRINTS" id="PR00080">
    <property type="entry name" value="SDRFAMILY"/>
</dbReference>
<dbReference type="PANTHER" id="PTHR44196:SF1">
    <property type="entry name" value="DEHYDROGENASE_REDUCTASE SDR FAMILY MEMBER 7B"/>
    <property type="match status" value="1"/>
</dbReference>
<dbReference type="InterPro" id="IPR036291">
    <property type="entry name" value="NAD(P)-bd_dom_sf"/>
</dbReference>
<feature type="domain" description="Ketoreductase" evidence="4">
    <location>
        <begin position="2"/>
        <end position="166"/>
    </location>
</feature>
<organism evidence="5 6">
    <name type="scientific">Phytomonospora endophytica</name>
    <dbReference type="NCBI Taxonomy" id="714109"/>
    <lineage>
        <taxon>Bacteria</taxon>
        <taxon>Bacillati</taxon>
        <taxon>Actinomycetota</taxon>
        <taxon>Actinomycetes</taxon>
        <taxon>Micromonosporales</taxon>
        <taxon>Micromonosporaceae</taxon>
        <taxon>Phytomonospora</taxon>
    </lineage>
</organism>
<evidence type="ECO:0000259" key="4">
    <source>
        <dbReference type="SMART" id="SM00822"/>
    </source>
</evidence>
<dbReference type="RefSeq" id="WP_184785459.1">
    <property type="nucleotide sequence ID" value="NZ_BONT01000039.1"/>
</dbReference>
<dbReference type="GO" id="GO:0016491">
    <property type="term" value="F:oxidoreductase activity"/>
    <property type="evidence" value="ECO:0007669"/>
    <property type="project" value="UniProtKB-KW"/>
</dbReference>
<dbReference type="SMART" id="SM00822">
    <property type="entry name" value="PKS_KR"/>
    <property type="match status" value="1"/>
</dbReference>
<dbReference type="SUPFAM" id="SSF51735">
    <property type="entry name" value="NAD(P)-binding Rossmann-fold domains"/>
    <property type="match status" value="1"/>
</dbReference>
<dbReference type="PANTHER" id="PTHR44196">
    <property type="entry name" value="DEHYDROGENASE/REDUCTASE SDR FAMILY MEMBER 7B"/>
    <property type="match status" value="1"/>
</dbReference>
<reference evidence="5 6" key="1">
    <citation type="submission" date="2020-08" db="EMBL/GenBank/DDBJ databases">
        <title>Genomic Encyclopedia of Type Strains, Phase IV (KMG-IV): sequencing the most valuable type-strain genomes for metagenomic binning, comparative biology and taxonomic classification.</title>
        <authorList>
            <person name="Goeker M."/>
        </authorList>
    </citation>
    <scope>NUCLEOTIDE SEQUENCE [LARGE SCALE GENOMIC DNA]</scope>
    <source>
        <strain evidence="5 6">YIM 65646</strain>
    </source>
</reference>
<evidence type="ECO:0000256" key="2">
    <source>
        <dbReference type="ARBA" id="ARBA00023002"/>
    </source>
</evidence>
<dbReference type="Pfam" id="PF00106">
    <property type="entry name" value="adh_short"/>
    <property type="match status" value="1"/>
</dbReference>
<dbReference type="Proteomes" id="UP000548476">
    <property type="component" value="Unassembled WGS sequence"/>
</dbReference>
<protein>
    <submittedName>
        <fullName evidence="5">NAD(P)-dependent dehydrogenase (Short-subunit alcohol dehydrogenase family)</fullName>
    </submittedName>
</protein>
<keyword evidence="2" id="KW-0560">Oxidoreductase</keyword>
<keyword evidence="6" id="KW-1185">Reference proteome</keyword>
<dbReference type="InterPro" id="IPR020904">
    <property type="entry name" value="Sc_DH/Rdtase_CS"/>
</dbReference>